<sequence>MATKTKRLTVAQATIEYLQNQFVERDGIEYPFFGGCFGIFGHGNVGGIGQALLQYPSFQYYQCRNEQAMVHTAIAYAKVKNRLGAFACTTSIGPGATNMVTGAATATINRIPVLLLPGDIFAKRSVDPVLQQLEYQYSNDISVNDCFKPVSKYWDRINRPEQLIAALPKAMRILTSPSETGAVTLALPQDVQAESYDFPITMFQKKVWQIQRVRPDKSALQKAADLISSSKRPVIIAGGGVIYSDACNELKKLVNRTGIPVVETYAGKGSLRFDELQNLGAAGVTGTPGAISTCQHADVVIGIGTRYSDFTSISQSAFQNPDVRFININVSEFDSFKQGALPIIGDAKETIQELDQLLSSFTVHNQYGSDISRHNQEWNETVDKIYSLQHGVPVSQGEVVGAVNNFSSSKDIVLCAAGSLPGDLHKLWRTQDSKGFHMEYGYSCMGYEIAGGLGAKMADPSREVYVMVGDGSYLMMAQEIATSIQEGYKITIILINNNGFASIGGLSRSLGSNGFGTHYKFRNNTTGHLDGNYLPVDLAANAESLGAIVLRTQSIDEFKHALAEAKQTNITTVIYIETDRDQRVDGYSWWEVPVAEVSTIKTVQESFERLINNKKRQRYHL</sequence>
<reference evidence="7" key="2">
    <citation type="submission" date="2023-04" db="EMBL/GenBank/DDBJ databases">
        <title>Paracnuella aquatica gen. nov., sp. nov., a member of the family Chitinophagaceae isolated from a hot spring.</title>
        <authorList>
            <person name="Wang C."/>
        </authorList>
    </citation>
    <scope>NUCLEOTIDE SEQUENCE</scope>
    <source>
        <strain evidence="7">LB-8</strain>
    </source>
</reference>
<feature type="domain" description="Thiamine pyrophosphate enzyme N-terminal TPP-binding" evidence="6">
    <location>
        <begin position="36"/>
        <end position="131"/>
    </location>
</feature>
<evidence type="ECO:0000259" key="4">
    <source>
        <dbReference type="Pfam" id="PF00205"/>
    </source>
</evidence>
<protein>
    <submittedName>
        <fullName evidence="7">3D-(3,5/4)-trihydroxycyclohexane-1,2-dione acylhydrolase (Decyclizing)</fullName>
        <ecNumber evidence="7">3.7.1.22</ecNumber>
    </submittedName>
</protein>
<dbReference type="CDD" id="cd07035">
    <property type="entry name" value="TPP_PYR_POX_like"/>
    <property type="match status" value="1"/>
</dbReference>
<dbReference type="PROSITE" id="PS00187">
    <property type="entry name" value="TPP_ENZYMES"/>
    <property type="match status" value="1"/>
</dbReference>
<accession>A0A9X2XNR6</accession>
<evidence type="ECO:0000256" key="1">
    <source>
        <dbReference type="ARBA" id="ARBA00007812"/>
    </source>
</evidence>
<dbReference type="EC" id="3.7.1.22" evidence="7"/>
<dbReference type="Gene3D" id="3.40.50.970">
    <property type="match status" value="2"/>
</dbReference>
<dbReference type="GO" id="GO:0019310">
    <property type="term" value="P:inositol catabolic process"/>
    <property type="evidence" value="ECO:0007669"/>
    <property type="project" value="InterPro"/>
</dbReference>
<name>A0A9X2XNR6_9BACT</name>
<dbReference type="GO" id="GO:0005948">
    <property type="term" value="C:acetolactate synthase complex"/>
    <property type="evidence" value="ECO:0007669"/>
    <property type="project" value="TreeGrafter"/>
</dbReference>
<evidence type="ECO:0000256" key="3">
    <source>
        <dbReference type="RuleBase" id="RU362132"/>
    </source>
</evidence>
<evidence type="ECO:0000313" key="8">
    <source>
        <dbReference type="Proteomes" id="UP001155483"/>
    </source>
</evidence>
<dbReference type="InterPro" id="IPR045229">
    <property type="entry name" value="TPP_enz"/>
</dbReference>
<feature type="domain" description="Thiamine pyrophosphate enzyme TPP-binding" evidence="5">
    <location>
        <begin position="417"/>
        <end position="574"/>
    </location>
</feature>
<comment type="caution">
    <text evidence="7">The sequence shown here is derived from an EMBL/GenBank/DDBJ whole genome shotgun (WGS) entry which is preliminary data.</text>
</comment>
<dbReference type="GO" id="GO:0030976">
    <property type="term" value="F:thiamine pyrophosphate binding"/>
    <property type="evidence" value="ECO:0007669"/>
    <property type="project" value="InterPro"/>
</dbReference>
<feature type="domain" description="Thiamine pyrophosphate enzyme central" evidence="4">
    <location>
        <begin position="220"/>
        <end position="354"/>
    </location>
</feature>
<dbReference type="PANTHER" id="PTHR18968">
    <property type="entry name" value="THIAMINE PYROPHOSPHATE ENZYMES"/>
    <property type="match status" value="1"/>
</dbReference>
<dbReference type="GO" id="GO:0003984">
    <property type="term" value="F:acetolactate synthase activity"/>
    <property type="evidence" value="ECO:0007669"/>
    <property type="project" value="TreeGrafter"/>
</dbReference>
<dbReference type="SUPFAM" id="SSF52467">
    <property type="entry name" value="DHS-like NAD/FAD-binding domain"/>
    <property type="match status" value="1"/>
</dbReference>
<dbReference type="Pfam" id="PF02776">
    <property type="entry name" value="TPP_enzyme_N"/>
    <property type="match status" value="1"/>
</dbReference>
<keyword evidence="2 3" id="KW-0786">Thiamine pyrophosphate</keyword>
<dbReference type="Gene3D" id="3.40.50.1220">
    <property type="entry name" value="TPP-binding domain"/>
    <property type="match status" value="1"/>
</dbReference>
<evidence type="ECO:0000259" key="5">
    <source>
        <dbReference type="Pfam" id="PF02775"/>
    </source>
</evidence>
<dbReference type="CDD" id="cd02003">
    <property type="entry name" value="TPP_IolD"/>
    <property type="match status" value="1"/>
</dbReference>
<dbReference type="InterPro" id="IPR029061">
    <property type="entry name" value="THDP-binding"/>
</dbReference>
<keyword evidence="8" id="KW-1185">Reference proteome</keyword>
<dbReference type="InterPro" id="IPR000399">
    <property type="entry name" value="TPP-bd_CS"/>
</dbReference>
<evidence type="ECO:0000313" key="7">
    <source>
        <dbReference type="EMBL" id="MCU7549433.1"/>
    </source>
</evidence>
<dbReference type="EMBL" id="JAOTIF010000005">
    <property type="protein sequence ID" value="MCU7549433.1"/>
    <property type="molecule type" value="Genomic_DNA"/>
</dbReference>
<dbReference type="GO" id="GO:0102481">
    <property type="term" value="F:3D-(3,5/4)-trihydroxycyclohexane-1,2-dione hydrolase activity"/>
    <property type="evidence" value="ECO:0007669"/>
    <property type="project" value="UniProtKB-EC"/>
</dbReference>
<comment type="similarity">
    <text evidence="1 3">Belongs to the TPP enzyme family.</text>
</comment>
<dbReference type="InterPro" id="IPR012001">
    <property type="entry name" value="Thiamin_PyroP_enz_TPP-bd_dom"/>
</dbReference>
<dbReference type="SUPFAM" id="SSF52518">
    <property type="entry name" value="Thiamin diphosphate-binding fold (THDP-binding)"/>
    <property type="match status" value="2"/>
</dbReference>
<dbReference type="GO" id="GO:0009097">
    <property type="term" value="P:isoleucine biosynthetic process"/>
    <property type="evidence" value="ECO:0007669"/>
    <property type="project" value="TreeGrafter"/>
</dbReference>
<evidence type="ECO:0000259" key="6">
    <source>
        <dbReference type="Pfam" id="PF02776"/>
    </source>
</evidence>
<dbReference type="InterPro" id="IPR030817">
    <property type="entry name" value="Myo_inos_IolD"/>
</dbReference>
<dbReference type="GO" id="GO:0000287">
    <property type="term" value="F:magnesium ion binding"/>
    <property type="evidence" value="ECO:0007669"/>
    <property type="project" value="InterPro"/>
</dbReference>
<dbReference type="RefSeq" id="WP_279296873.1">
    <property type="nucleotide sequence ID" value="NZ_JAOTIF010000005.1"/>
</dbReference>
<dbReference type="NCBIfam" id="TIGR04377">
    <property type="entry name" value="myo_inos_iolD"/>
    <property type="match status" value="1"/>
</dbReference>
<dbReference type="AlphaFoldDB" id="A0A9X2XNR6"/>
<dbReference type="GO" id="GO:0009099">
    <property type="term" value="P:L-valine biosynthetic process"/>
    <property type="evidence" value="ECO:0007669"/>
    <property type="project" value="TreeGrafter"/>
</dbReference>
<dbReference type="Proteomes" id="UP001155483">
    <property type="component" value="Unassembled WGS sequence"/>
</dbReference>
<proteinExistence type="inferred from homology"/>
<organism evidence="7 8">
    <name type="scientific">Paraflavisolibacter caeni</name>
    <dbReference type="NCBI Taxonomy" id="2982496"/>
    <lineage>
        <taxon>Bacteria</taxon>
        <taxon>Pseudomonadati</taxon>
        <taxon>Bacteroidota</taxon>
        <taxon>Chitinophagia</taxon>
        <taxon>Chitinophagales</taxon>
        <taxon>Chitinophagaceae</taxon>
        <taxon>Paraflavisolibacter</taxon>
    </lineage>
</organism>
<keyword evidence="7" id="KW-0378">Hydrolase</keyword>
<dbReference type="Pfam" id="PF00205">
    <property type="entry name" value="TPP_enzyme_M"/>
    <property type="match status" value="1"/>
</dbReference>
<dbReference type="GO" id="GO:0050660">
    <property type="term" value="F:flavin adenine dinucleotide binding"/>
    <property type="evidence" value="ECO:0007669"/>
    <property type="project" value="TreeGrafter"/>
</dbReference>
<evidence type="ECO:0000256" key="2">
    <source>
        <dbReference type="ARBA" id="ARBA00023052"/>
    </source>
</evidence>
<dbReference type="InterPro" id="IPR011766">
    <property type="entry name" value="TPP_enzyme_TPP-bd"/>
</dbReference>
<gene>
    <name evidence="7" type="primary">iolD</name>
    <name evidence="7" type="ORF">OCK74_09925</name>
</gene>
<reference evidence="7" key="1">
    <citation type="submission" date="2022-09" db="EMBL/GenBank/DDBJ databases">
        <authorList>
            <person name="Yuan C."/>
            <person name="Ke Z."/>
        </authorList>
    </citation>
    <scope>NUCLEOTIDE SEQUENCE</scope>
    <source>
        <strain evidence="7">LB-8</strain>
    </source>
</reference>
<dbReference type="InterPro" id="IPR012000">
    <property type="entry name" value="Thiamin_PyroP_enz_cen_dom"/>
</dbReference>
<dbReference type="InterPro" id="IPR029035">
    <property type="entry name" value="DHS-like_NAD/FAD-binding_dom"/>
</dbReference>
<dbReference type="PANTHER" id="PTHR18968:SF9">
    <property type="entry name" value="3D-(3,5_4)-TRIHYDROXYCYCLOHEXANE-1,2-DIONE HYDROLASE"/>
    <property type="match status" value="1"/>
</dbReference>
<dbReference type="Pfam" id="PF02775">
    <property type="entry name" value="TPP_enzyme_C"/>
    <property type="match status" value="1"/>
</dbReference>